<dbReference type="Pfam" id="PF04993">
    <property type="entry name" value="TfoX_N"/>
    <property type="match status" value="1"/>
</dbReference>
<dbReference type="EMBL" id="CP041692">
    <property type="protein sequence ID" value="QDP98379.1"/>
    <property type="molecule type" value="Genomic_DNA"/>
</dbReference>
<dbReference type="RefSeq" id="WP_143988318.1">
    <property type="nucleotide sequence ID" value="NZ_CP041692.1"/>
</dbReference>
<dbReference type="Proteomes" id="UP000319263">
    <property type="component" value="Chromosome"/>
</dbReference>
<name>A0A516Q4L5_9ACTN</name>
<sequence>MTAQDDLVERVRAALADHPSLREVAMFGGRSFMINDKIAVAARKGGDLLVRVAAADHAELIKRPGAGQATMGTDRTMGPGWISVEAASLDTEAELAYWLEIAVNYNRSVTDQG</sequence>
<dbReference type="AlphaFoldDB" id="A0A516Q4L5"/>
<accession>A0A516Q4L5</accession>
<organism evidence="2 3">
    <name type="scientific">Microlunatus elymi</name>
    <dbReference type="NCBI Taxonomy" id="2596828"/>
    <lineage>
        <taxon>Bacteria</taxon>
        <taxon>Bacillati</taxon>
        <taxon>Actinomycetota</taxon>
        <taxon>Actinomycetes</taxon>
        <taxon>Propionibacteriales</taxon>
        <taxon>Propionibacteriaceae</taxon>
        <taxon>Microlunatus</taxon>
    </lineage>
</organism>
<keyword evidence="3" id="KW-1185">Reference proteome</keyword>
<protein>
    <submittedName>
        <fullName evidence="2">TfoX/Sxy family protein</fullName>
    </submittedName>
</protein>
<dbReference type="InterPro" id="IPR007076">
    <property type="entry name" value="TfoX_N"/>
</dbReference>
<dbReference type="Gene3D" id="3.30.1460.30">
    <property type="entry name" value="YgaC/TfoX-N like chaperone"/>
    <property type="match status" value="1"/>
</dbReference>
<evidence type="ECO:0000313" key="2">
    <source>
        <dbReference type="EMBL" id="QDP98379.1"/>
    </source>
</evidence>
<feature type="domain" description="TfoX N-terminal" evidence="1">
    <location>
        <begin position="15"/>
        <end position="103"/>
    </location>
</feature>
<evidence type="ECO:0000259" key="1">
    <source>
        <dbReference type="Pfam" id="PF04993"/>
    </source>
</evidence>
<proteinExistence type="predicted"/>
<dbReference type="SUPFAM" id="SSF159894">
    <property type="entry name" value="YgaC/TfoX-N like"/>
    <property type="match status" value="1"/>
</dbReference>
<gene>
    <name evidence="2" type="ORF">FOE78_22945</name>
</gene>
<reference evidence="2 3" key="1">
    <citation type="submission" date="2019-07" db="EMBL/GenBank/DDBJ databases">
        <title>Microlunatus dokdonensis sp. nov. isolated from the rhizospheric soil of the wild plant Elymus tsukushiensis.</title>
        <authorList>
            <person name="Ghim S.-Y."/>
            <person name="Hwang Y.-J."/>
            <person name="Son J.-S."/>
            <person name="Shin J.-H."/>
        </authorList>
    </citation>
    <scope>NUCLEOTIDE SEQUENCE [LARGE SCALE GENOMIC DNA]</scope>
    <source>
        <strain evidence="2 3">KUDC0627</strain>
    </source>
</reference>
<dbReference type="KEGG" id="mik:FOE78_22945"/>
<evidence type="ECO:0000313" key="3">
    <source>
        <dbReference type="Proteomes" id="UP000319263"/>
    </source>
</evidence>
<dbReference type="OrthoDB" id="214902at2"/>